<gene>
    <name evidence="1" type="ORF">ACFPIH_18890</name>
</gene>
<proteinExistence type="predicted"/>
<keyword evidence="2" id="KW-1185">Reference proteome</keyword>
<evidence type="ECO:0008006" key="3">
    <source>
        <dbReference type="Google" id="ProtNLM"/>
    </source>
</evidence>
<name>A0ABV9APJ5_9ACTN</name>
<evidence type="ECO:0000313" key="1">
    <source>
        <dbReference type="EMBL" id="MFC4501574.1"/>
    </source>
</evidence>
<dbReference type="SUPFAM" id="SSF51182">
    <property type="entry name" value="RmlC-like cupins"/>
    <property type="match status" value="1"/>
</dbReference>
<dbReference type="Gene3D" id="2.60.120.10">
    <property type="entry name" value="Jelly Rolls"/>
    <property type="match status" value="1"/>
</dbReference>
<dbReference type="InterPro" id="IPR011051">
    <property type="entry name" value="RmlC_Cupin_sf"/>
</dbReference>
<accession>A0ABV9APJ5</accession>
<dbReference type="EMBL" id="JBHSFK010000011">
    <property type="protein sequence ID" value="MFC4501574.1"/>
    <property type="molecule type" value="Genomic_DNA"/>
</dbReference>
<dbReference type="Proteomes" id="UP001595839">
    <property type="component" value="Unassembled WGS sequence"/>
</dbReference>
<reference evidence="2" key="1">
    <citation type="journal article" date="2019" name="Int. J. Syst. Evol. Microbiol.">
        <title>The Global Catalogue of Microorganisms (GCM) 10K type strain sequencing project: providing services to taxonomists for standard genome sequencing and annotation.</title>
        <authorList>
            <consortium name="The Broad Institute Genomics Platform"/>
            <consortium name="The Broad Institute Genome Sequencing Center for Infectious Disease"/>
            <person name="Wu L."/>
            <person name="Ma J."/>
        </authorList>
    </citation>
    <scope>NUCLEOTIDE SEQUENCE [LARGE SCALE GENOMIC DNA]</scope>
    <source>
        <strain evidence="2">CGMCC 4.7177</strain>
    </source>
</reference>
<evidence type="ECO:0000313" key="2">
    <source>
        <dbReference type="Proteomes" id="UP001595839"/>
    </source>
</evidence>
<protein>
    <recommendedName>
        <fullName evidence="3">Cupin 2 conserved barrel domain-containing protein</fullName>
    </recommendedName>
</protein>
<dbReference type="InterPro" id="IPR014710">
    <property type="entry name" value="RmlC-like_jellyroll"/>
</dbReference>
<comment type="caution">
    <text evidence="1">The sequence shown here is derived from an EMBL/GenBank/DDBJ whole genome shotgun (WGS) entry which is preliminary data.</text>
</comment>
<dbReference type="RefSeq" id="WP_381163549.1">
    <property type="nucleotide sequence ID" value="NZ_JBHSFK010000011.1"/>
</dbReference>
<sequence length="155" mass="17516">MGIEFFSLLSDEGWIELPVDQSAPSYLWHEGGLLADAPVDMEQTFKGNMWFSTKVDAAFNVNGLRCAPNFPVPRHHHNLDELIIVFGGQFHVAWGKDGEEGSRTVGPGEFWISEAGTPYLMTAGPEGVTYIETWPEPMENLETYWHDAGWVHRRH</sequence>
<organism evidence="1 2">
    <name type="scientific">Streptomyces vulcanius</name>
    <dbReference type="NCBI Taxonomy" id="1441876"/>
    <lineage>
        <taxon>Bacteria</taxon>
        <taxon>Bacillati</taxon>
        <taxon>Actinomycetota</taxon>
        <taxon>Actinomycetes</taxon>
        <taxon>Kitasatosporales</taxon>
        <taxon>Streptomycetaceae</taxon>
        <taxon>Streptomyces</taxon>
    </lineage>
</organism>